<keyword evidence="1" id="KW-0812">Transmembrane</keyword>
<dbReference type="Pfam" id="PF10825">
    <property type="entry name" value="DUF2752"/>
    <property type="match status" value="1"/>
</dbReference>
<dbReference type="Proteomes" id="UP000679008">
    <property type="component" value="Unassembled WGS sequence"/>
</dbReference>
<feature type="transmembrane region" description="Helical" evidence="1">
    <location>
        <begin position="68"/>
        <end position="88"/>
    </location>
</feature>
<evidence type="ECO:0000256" key="1">
    <source>
        <dbReference type="SAM" id="Phobius"/>
    </source>
</evidence>
<name>A0ABS5D4I6_9FLAO</name>
<keyword evidence="1" id="KW-0472">Membrane</keyword>
<feature type="transmembrane region" description="Helical" evidence="1">
    <location>
        <begin position="35"/>
        <end position="56"/>
    </location>
</feature>
<keyword evidence="1" id="KW-1133">Transmembrane helix</keyword>
<dbReference type="EMBL" id="JAGPXB010000007">
    <property type="protein sequence ID" value="MBQ0908940.1"/>
    <property type="molecule type" value="Genomic_DNA"/>
</dbReference>
<organism evidence="2 3">
    <name type="scientific">Flavobacterium erciyesense</name>
    <dbReference type="NCBI Taxonomy" id="2825842"/>
    <lineage>
        <taxon>Bacteria</taxon>
        <taxon>Pseudomonadati</taxon>
        <taxon>Bacteroidota</taxon>
        <taxon>Flavobacteriia</taxon>
        <taxon>Flavobacteriales</taxon>
        <taxon>Flavobacteriaceae</taxon>
        <taxon>Flavobacterium</taxon>
    </lineage>
</organism>
<gene>
    <name evidence="2" type="ORF">KBJ98_09525</name>
</gene>
<dbReference type="InterPro" id="IPR021215">
    <property type="entry name" value="DUF2752"/>
</dbReference>
<sequence>MRKAYFYLSNLVLILAPIVLLFLPKTWFDKGESTCLSVVLAGIECYACGLTRAVMHFIHFDFVKAWEYNPLCFVVVPMLFVMWLKAIYDIQGKKMPGMIGRLTYPKEA</sequence>
<protein>
    <submittedName>
        <fullName evidence="2">DUF2752 domain-containing protein</fullName>
    </submittedName>
</protein>
<proteinExistence type="predicted"/>
<comment type="caution">
    <text evidence="2">The sequence shown here is derived from an EMBL/GenBank/DDBJ whole genome shotgun (WGS) entry which is preliminary data.</text>
</comment>
<keyword evidence="3" id="KW-1185">Reference proteome</keyword>
<evidence type="ECO:0000313" key="3">
    <source>
        <dbReference type="Proteomes" id="UP000679008"/>
    </source>
</evidence>
<dbReference type="RefSeq" id="WP_210790005.1">
    <property type="nucleotide sequence ID" value="NZ_JAGPXB010000007.1"/>
</dbReference>
<evidence type="ECO:0000313" key="2">
    <source>
        <dbReference type="EMBL" id="MBQ0908940.1"/>
    </source>
</evidence>
<accession>A0ABS5D4I6</accession>
<feature type="transmembrane region" description="Helical" evidence="1">
    <location>
        <begin position="6"/>
        <end position="23"/>
    </location>
</feature>
<reference evidence="2 3" key="1">
    <citation type="submission" date="2021-04" db="EMBL/GenBank/DDBJ databases">
        <title>Description of novel Flavobacterium sp. F-328.</title>
        <authorList>
            <person name="Saticioglu I.B."/>
        </authorList>
    </citation>
    <scope>NUCLEOTIDE SEQUENCE [LARGE SCALE GENOMIC DNA]</scope>
    <source>
        <strain evidence="2 3">F-328</strain>
    </source>
</reference>